<evidence type="ECO:0000313" key="18">
    <source>
        <dbReference type="Proteomes" id="UP000279259"/>
    </source>
</evidence>
<evidence type="ECO:0000256" key="3">
    <source>
        <dbReference type="ARBA" id="ARBA00010600"/>
    </source>
</evidence>
<keyword evidence="18" id="KW-1185">Reference proteome</keyword>
<sequence length="623" mass="68920">MVRTVPKNQRWRRQLSRRDVLHALFLGGNALGFVLVQLEVPDAYLDEIFHIPQTQRYCAGDWTHWDPAITTPPGLYILSALPLRALGIHCSPPLLRLTNLVFTTLLIPFLLSTLIASLSVPAHDVSSFPVSSTRGDIRSRTLRIWDHFLRPSMPALVIASFPLITFFGNLYYTDVASLAGVLGAWTLAMKGQHSWASLVGAWSITVRQTNVVWLAFVAGLSLLREVQSELFKSAKKRDDRYSARPVDGALDGEVTGDVPLSEVQSVGQVLRGLFNLLRTVMINPGKVGRIVGPYIPTFAGFLVFLRWNGGIVLGHKELHQPVLHFPQLLYFLAFSTALCFPAVVAPDPLCAIRGALRLGVGSVRRAVVSGVVIALMFLAVHKATIIHPFLLADNRHYAFYLFRRVIRPYPIAKYLLCPSYLLAGWLWLWRLGRRATILWSVAFLGCTAAVLIPTPLVEPRYFLIPLIILRLQLEAAPCMPREATPTGGGGGESDADTEDATGVHGVESASAVNPRTSSSASPGRSRRGAPRKERDDAAATSTTRTARSSARVNIENQSSARQHAEAGNTADANEGAPRERGTPDKILWVEWAWYGAIHCATLGLFLVKKFRWEGWEGWMRFMW</sequence>
<feature type="transmembrane region" description="Helical" evidence="16">
    <location>
        <begin position="170"/>
        <end position="188"/>
    </location>
</feature>
<keyword evidence="10 16" id="KW-1133">Transmembrane helix</keyword>
<gene>
    <name evidence="17" type="primary">ALG10</name>
    <name evidence="17" type="ORF">EHS25_008849</name>
</gene>
<evidence type="ECO:0000256" key="2">
    <source>
        <dbReference type="ARBA" id="ARBA00004922"/>
    </source>
</evidence>
<feature type="compositionally biased region" description="Low complexity" evidence="15">
    <location>
        <begin position="538"/>
        <end position="551"/>
    </location>
</feature>
<feature type="transmembrane region" description="Helical" evidence="16">
    <location>
        <begin position="411"/>
        <end position="429"/>
    </location>
</feature>
<dbReference type="PANTHER" id="PTHR12989">
    <property type="entry name" value="ALPHA-1,2-GLUCOSYLTRANSFERASE ALG10"/>
    <property type="match status" value="1"/>
</dbReference>
<dbReference type="GO" id="GO:0005789">
    <property type="term" value="C:endoplasmic reticulum membrane"/>
    <property type="evidence" value="ECO:0007669"/>
    <property type="project" value="UniProtKB-SubCell"/>
</dbReference>
<dbReference type="InterPro" id="IPR016900">
    <property type="entry name" value="Alg10"/>
</dbReference>
<evidence type="ECO:0000256" key="1">
    <source>
        <dbReference type="ARBA" id="ARBA00004477"/>
    </source>
</evidence>
<reference evidence="17 18" key="1">
    <citation type="submission" date="2018-11" db="EMBL/GenBank/DDBJ databases">
        <title>Genome sequence of Saitozyma podzolica DSM 27192.</title>
        <authorList>
            <person name="Aliyu H."/>
            <person name="Gorte O."/>
            <person name="Ochsenreither K."/>
        </authorList>
    </citation>
    <scope>NUCLEOTIDE SEQUENCE [LARGE SCALE GENOMIC DNA]</scope>
    <source>
        <strain evidence="17 18">DSM 27192</strain>
    </source>
</reference>
<evidence type="ECO:0000256" key="12">
    <source>
        <dbReference type="ARBA" id="ARBA00032069"/>
    </source>
</evidence>
<comment type="function">
    <text evidence="13">Dol-P-Glc:Glc(2)Man(9)GlcNAc(2)-PP-Dol alpha-1,2-glucosyltransferase that operates in the biosynthetic pathway of dolichol-linked oligosaccharides, the glycan precursors employed in protein asparagine (N)-glycosylation. The assembly of dolichol-linked oligosaccharides begins on the cytosolic side of the endoplasmic reticulum membrane and finishes in its lumen. The sequential addition of sugars to dolichol pyrophosphate produces dolichol-linked oligosaccharides containing fourteen sugars, including two GlcNAcs, nine mannoses and three glucoses. Once assembled, the oligosaccharide is transferred from the lipid to nascent proteins by oligosaccharyltransferases. In the lumen of the endoplasmic reticulum, adds the third and last glucose residue from dolichyl phosphate glucose (Dol-P-Glc) onto the lipid-linked oligosaccharide intermediate Glc(2)Man(9)GlcNAc(2)-PP-Dol to produce Glc(3)Man(9)GlcNAc(2)-PP-Dol.</text>
</comment>
<feature type="transmembrane region" description="Helical" evidence="16">
    <location>
        <begin position="366"/>
        <end position="391"/>
    </location>
</feature>
<organism evidence="17 18">
    <name type="scientific">Saitozyma podzolica</name>
    <dbReference type="NCBI Taxonomy" id="1890683"/>
    <lineage>
        <taxon>Eukaryota</taxon>
        <taxon>Fungi</taxon>
        <taxon>Dikarya</taxon>
        <taxon>Basidiomycota</taxon>
        <taxon>Agaricomycotina</taxon>
        <taxon>Tremellomycetes</taxon>
        <taxon>Tremellales</taxon>
        <taxon>Trimorphomycetaceae</taxon>
        <taxon>Saitozyma</taxon>
    </lineage>
</organism>
<evidence type="ECO:0000256" key="15">
    <source>
        <dbReference type="SAM" id="MobiDB-lite"/>
    </source>
</evidence>
<dbReference type="AlphaFoldDB" id="A0A427YMU8"/>
<evidence type="ECO:0000256" key="10">
    <source>
        <dbReference type="ARBA" id="ARBA00022989"/>
    </source>
</evidence>
<feature type="compositionally biased region" description="Low complexity" evidence="15">
    <location>
        <begin position="514"/>
        <end position="523"/>
    </location>
</feature>
<accession>A0A427YMU8</accession>
<evidence type="ECO:0000256" key="7">
    <source>
        <dbReference type="ARBA" id="ARBA00022679"/>
    </source>
</evidence>
<evidence type="ECO:0000256" key="13">
    <source>
        <dbReference type="ARBA" id="ARBA00044727"/>
    </source>
</evidence>
<comment type="pathway">
    <text evidence="2">Protein modification; protein glycosylation.</text>
</comment>
<dbReference type="PANTHER" id="PTHR12989:SF10">
    <property type="entry name" value="DOL-P-GLC:GLC(2)MAN(9)GLCNAC(2)-PP-DOL ALPHA-1,2-GLUCOSYLTRANSFERASE-RELATED"/>
    <property type="match status" value="1"/>
</dbReference>
<dbReference type="GO" id="GO:0006488">
    <property type="term" value="P:dolichol-linked oligosaccharide biosynthetic process"/>
    <property type="evidence" value="ECO:0007669"/>
    <property type="project" value="InterPro"/>
</dbReference>
<dbReference type="EC" id="2.4.1.256" evidence="4"/>
<dbReference type="STRING" id="1890683.A0A427YMU8"/>
<dbReference type="Proteomes" id="UP000279259">
    <property type="component" value="Unassembled WGS sequence"/>
</dbReference>
<evidence type="ECO:0000256" key="8">
    <source>
        <dbReference type="ARBA" id="ARBA00022692"/>
    </source>
</evidence>
<dbReference type="OrthoDB" id="4769at2759"/>
<evidence type="ECO:0000256" key="16">
    <source>
        <dbReference type="SAM" id="Phobius"/>
    </source>
</evidence>
<feature type="transmembrane region" description="Helical" evidence="16">
    <location>
        <begin position="101"/>
        <end position="123"/>
    </location>
</feature>
<keyword evidence="11 16" id="KW-0472">Membrane</keyword>
<evidence type="ECO:0000313" key="17">
    <source>
        <dbReference type="EMBL" id="RSH92434.1"/>
    </source>
</evidence>
<feature type="transmembrane region" description="Helical" evidence="16">
    <location>
        <begin position="287"/>
        <end position="307"/>
    </location>
</feature>
<evidence type="ECO:0000256" key="14">
    <source>
        <dbReference type="ARBA" id="ARBA00048064"/>
    </source>
</evidence>
<keyword evidence="9" id="KW-0256">Endoplasmic reticulum</keyword>
<dbReference type="Pfam" id="PF04922">
    <property type="entry name" value="DIE2_ALG10"/>
    <property type="match status" value="1"/>
</dbReference>
<evidence type="ECO:0000256" key="6">
    <source>
        <dbReference type="ARBA" id="ARBA00022676"/>
    </source>
</evidence>
<keyword evidence="8 16" id="KW-0812">Transmembrane</keyword>
<keyword evidence="6" id="KW-0328">Glycosyltransferase</keyword>
<name>A0A427YMU8_9TREE</name>
<feature type="region of interest" description="Disordered" evidence="15">
    <location>
        <begin position="480"/>
        <end position="580"/>
    </location>
</feature>
<feature type="transmembrane region" description="Helical" evidence="16">
    <location>
        <begin position="20"/>
        <end position="38"/>
    </location>
</feature>
<proteinExistence type="inferred from homology"/>
<feature type="transmembrane region" description="Helical" evidence="16">
    <location>
        <begin position="436"/>
        <end position="456"/>
    </location>
</feature>
<evidence type="ECO:0000256" key="9">
    <source>
        <dbReference type="ARBA" id="ARBA00022824"/>
    </source>
</evidence>
<keyword evidence="7 17" id="KW-0808">Transferase</keyword>
<dbReference type="EMBL" id="RSCD01000006">
    <property type="protein sequence ID" value="RSH92434.1"/>
    <property type="molecule type" value="Genomic_DNA"/>
</dbReference>
<feature type="transmembrane region" description="Helical" evidence="16">
    <location>
        <begin position="327"/>
        <end position="345"/>
    </location>
</feature>
<dbReference type="GO" id="GO:0106073">
    <property type="term" value="F:dolichyl pyrophosphate Glc2Man9GlcNAc2 alpha-1,2-glucosyltransferase activity"/>
    <property type="evidence" value="ECO:0007669"/>
    <property type="project" value="UniProtKB-EC"/>
</dbReference>
<protein>
    <recommendedName>
        <fullName evidence="5">Dol-P-Glc:Glc(2)Man(9)GlcNAc(2)-PP-Dol alpha-1,2-glucosyltransferase</fullName>
        <ecNumber evidence="4">2.4.1.256</ecNumber>
    </recommendedName>
    <alternativeName>
        <fullName evidence="12">Asparagine-linked glycosylation protein 10</fullName>
    </alternativeName>
</protein>
<comment type="catalytic activity">
    <reaction evidence="14">
        <text>an alpha-D-Glc-(1-&gt;3)-alpha-D-Glc-(1-&gt;3)-alpha-D-Man-(1-&gt;2)-alpha-D-Man-(1-&gt;2)-alpha-D-Man-(1-&gt;3)-[alpha-D-Man-(1-&gt;2)-alpha-D-Man-(1-&gt;3)-[alpha-D-Man-(1-&gt;2)-alpha-D-Man-(1-&gt;6)]-alpha-D-Man-(1-&gt;6)]-beta-D-Man-(1-&gt;4)-beta-D-GlcNAc-(1-&gt;4)-alpha-D-GlcNAc-diphospho-di-trans,poly-cis-dolichol + a di-trans,poly-cis-dolichyl beta-D-glucosyl phosphate = a alpha-D-Glc-(1-&gt;2)-alpha-D-Glc-(1-&gt;3)-alpha-D-Glc-(1-&gt;3)-alpha-D-Man-(1-&gt;2)-alpha-D-Man-(1-&gt;2)-alpha-D-Man-(1-&gt;3)-[alpha-D-Man-(1-&gt;2)-alpha-D-Man-(1-&gt;3)-[alpha-D-Man-(1-&gt;2)-alpha-D-Man-(1-&gt;6)]-alpha-D-Man-(1-&gt;6)]-beta-D-Man-(1-&gt;4)-beta-D-GlcNAc-(1-&gt;4)-alpha-D-GlcNAc-diphospho-di-trans,poly-cis-dolichol + a di-trans,poly-cis-dolichyl phosphate + H(+)</text>
        <dbReference type="Rhea" id="RHEA:29543"/>
        <dbReference type="Rhea" id="RHEA-COMP:19498"/>
        <dbReference type="Rhea" id="RHEA-COMP:19502"/>
        <dbReference type="Rhea" id="RHEA-COMP:19512"/>
        <dbReference type="Rhea" id="RHEA-COMP:19522"/>
        <dbReference type="ChEBI" id="CHEBI:15378"/>
        <dbReference type="ChEBI" id="CHEBI:57525"/>
        <dbReference type="ChEBI" id="CHEBI:57683"/>
        <dbReference type="ChEBI" id="CHEBI:132522"/>
        <dbReference type="ChEBI" id="CHEBI:132523"/>
        <dbReference type="EC" id="2.4.1.256"/>
    </reaction>
    <physiologicalReaction direction="left-to-right" evidence="14">
        <dbReference type="Rhea" id="RHEA:29544"/>
    </physiologicalReaction>
</comment>
<evidence type="ECO:0000256" key="5">
    <source>
        <dbReference type="ARBA" id="ARBA00018512"/>
    </source>
</evidence>
<comment type="caution">
    <text evidence="17">The sequence shown here is derived from an EMBL/GenBank/DDBJ whole genome shotgun (WGS) entry which is preliminary data.</text>
</comment>
<comment type="subcellular location">
    <subcellularLocation>
        <location evidence="1">Endoplasmic reticulum membrane</location>
        <topology evidence="1">Multi-pass membrane protein</topology>
    </subcellularLocation>
</comment>
<evidence type="ECO:0000256" key="4">
    <source>
        <dbReference type="ARBA" id="ARBA00011967"/>
    </source>
</evidence>
<comment type="similarity">
    <text evidence="3">Belongs to the ALG10 glucosyltransferase family.</text>
</comment>
<evidence type="ECO:0000256" key="11">
    <source>
        <dbReference type="ARBA" id="ARBA00023136"/>
    </source>
</evidence>